<dbReference type="RefSeq" id="WP_070194588.1">
    <property type="nucleotide sequence ID" value="NZ_LJGU01000089.1"/>
</dbReference>
<feature type="region of interest" description="Disordered" evidence="6">
    <location>
        <begin position="654"/>
        <end position="693"/>
    </location>
</feature>
<feature type="transmembrane region" description="Helical" evidence="7">
    <location>
        <begin position="329"/>
        <end position="351"/>
    </location>
</feature>
<dbReference type="InterPro" id="IPR036890">
    <property type="entry name" value="HATPase_C_sf"/>
</dbReference>
<organism evidence="9 10">
    <name type="scientific">Streptomyces oceani</name>
    <dbReference type="NCBI Taxonomy" id="1075402"/>
    <lineage>
        <taxon>Bacteria</taxon>
        <taxon>Bacillati</taxon>
        <taxon>Actinomycetota</taxon>
        <taxon>Actinomycetes</taxon>
        <taxon>Kitasatosporales</taxon>
        <taxon>Streptomycetaceae</taxon>
        <taxon>Streptomyces</taxon>
    </lineage>
</organism>
<gene>
    <name evidence="9" type="ORF">AN216_00710</name>
</gene>
<evidence type="ECO:0000256" key="7">
    <source>
        <dbReference type="SAM" id="Phobius"/>
    </source>
</evidence>
<dbReference type="STRING" id="1075402.AN216_00710"/>
<dbReference type="Proteomes" id="UP000176101">
    <property type="component" value="Unassembled WGS sequence"/>
</dbReference>
<dbReference type="InterPro" id="IPR050428">
    <property type="entry name" value="TCS_sensor_his_kinase"/>
</dbReference>
<protein>
    <recommendedName>
        <fullName evidence="2">histidine kinase</fullName>
        <ecNumber evidence="2">2.7.13.3</ecNumber>
    </recommendedName>
</protein>
<feature type="compositionally biased region" description="Basic and acidic residues" evidence="6">
    <location>
        <begin position="678"/>
        <end position="687"/>
    </location>
</feature>
<dbReference type="OrthoDB" id="4652229at2"/>
<accession>A0A1E7KQ37</accession>
<dbReference type="GO" id="GO:0005886">
    <property type="term" value="C:plasma membrane"/>
    <property type="evidence" value="ECO:0007669"/>
    <property type="project" value="TreeGrafter"/>
</dbReference>
<comment type="caution">
    <text evidence="9">The sequence shown here is derived from an EMBL/GenBank/DDBJ whole genome shotgun (WGS) entry which is preliminary data.</text>
</comment>
<dbReference type="Gene3D" id="3.30.565.10">
    <property type="entry name" value="Histidine kinase-like ATPase, C-terminal domain"/>
    <property type="match status" value="1"/>
</dbReference>
<dbReference type="InterPro" id="IPR013587">
    <property type="entry name" value="Nitrate/nitrite_sensing"/>
</dbReference>
<dbReference type="AlphaFoldDB" id="A0A1E7KQ37"/>
<dbReference type="PANTHER" id="PTHR45436">
    <property type="entry name" value="SENSOR HISTIDINE KINASE YKOH"/>
    <property type="match status" value="1"/>
</dbReference>
<dbReference type="InterPro" id="IPR010910">
    <property type="entry name" value="Nitrate/nitrite_sensing_bac"/>
</dbReference>
<evidence type="ECO:0000256" key="1">
    <source>
        <dbReference type="ARBA" id="ARBA00000085"/>
    </source>
</evidence>
<proteinExistence type="predicted"/>
<evidence type="ECO:0000256" key="2">
    <source>
        <dbReference type="ARBA" id="ARBA00012438"/>
    </source>
</evidence>
<keyword evidence="5" id="KW-0418">Kinase</keyword>
<dbReference type="GO" id="GO:0000160">
    <property type="term" value="P:phosphorelay signal transduction system"/>
    <property type="evidence" value="ECO:0007669"/>
    <property type="project" value="TreeGrafter"/>
</dbReference>
<keyword evidence="7" id="KW-0812">Transmembrane</keyword>
<evidence type="ECO:0000256" key="5">
    <source>
        <dbReference type="ARBA" id="ARBA00022777"/>
    </source>
</evidence>
<dbReference type="EC" id="2.7.13.3" evidence="2"/>
<reference evidence="9 10" key="1">
    <citation type="journal article" date="2016" name="Front. Microbiol.">
        <title>Comparative Genomics Analysis of Streptomyces Species Reveals Their Adaptation to the Marine Environment and Their Diversity at the Genomic Level.</title>
        <authorList>
            <person name="Tian X."/>
            <person name="Zhang Z."/>
            <person name="Yang T."/>
            <person name="Chen M."/>
            <person name="Li J."/>
            <person name="Chen F."/>
            <person name="Yang J."/>
            <person name="Li W."/>
            <person name="Zhang B."/>
            <person name="Zhang Z."/>
            <person name="Wu J."/>
            <person name="Zhang C."/>
            <person name="Long L."/>
            <person name="Xiao J."/>
        </authorList>
    </citation>
    <scope>NUCLEOTIDE SEQUENCE [LARGE SCALE GENOMIC DNA]</scope>
    <source>
        <strain evidence="9 10">SCSIO 02100</strain>
    </source>
</reference>
<feature type="non-terminal residue" evidence="9">
    <location>
        <position position="693"/>
    </location>
</feature>
<dbReference type="GO" id="GO:0004673">
    <property type="term" value="F:protein histidine kinase activity"/>
    <property type="evidence" value="ECO:0007669"/>
    <property type="project" value="UniProtKB-EC"/>
</dbReference>
<dbReference type="PROSITE" id="PS50906">
    <property type="entry name" value="NIT"/>
    <property type="match status" value="1"/>
</dbReference>
<evidence type="ECO:0000313" key="9">
    <source>
        <dbReference type="EMBL" id="OEV06027.1"/>
    </source>
</evidence>
<evidence type="ECO:0000256" key="3">
    <source>
        <dbReference type="ARBA" id="ARBA00022553"/>
    </source>
</evidence>
<keyword evidence="4" id="KW-0808">Transferase</keyword>
<dbReference type="Pfam" id="PF02518">
    <property type="entry name" value="HATPase_c"/>
    <property type="match status" value="1"/>
</dbReference>
<dbReference type="Pfam" id="PF08376">
    <property type="entry name" value="NIT"/>
    <property type="match status" value="1"/>
</dbReference>
<feature type="domain" description="NIT" evidence="8">
    <location>
        <begin position="66"/>
        <end position="321"/>
    </location>
</feature>
<sequence>MSTNLPPDSGSAPRRRRLLTVRVRLVLVAAVSILGLLGFVLFDAQDDWEQQTNLRNDSATGELGGEASLPLFTSAQTERTLTGAYLADPNRKAKARLDEQRARTDQGIASFKRLSGTELETDQRHKWQYVERVYDALDQLKENRRAVDERSTGIDQATGYYTGLLADMVEFYQALSAMDDPELTVESRALVGLFWASEGLSQENALIAQAGAAGRMSAEHRRQFAEAYGSQRVMYERWIAPYLPEKDKALYQRIVRGDAWRTVQRVERAVLNAPTVEQDGSIEQLPGELKLWQDAYVKVAKQFGQLNLSRTQGLLANGYARADEVREAVYWKVGLSIAAVIGLAVLIIGILRSVTNRLRMLRSSAEEAGERLPAVVHRLRSGERIDTDTEFPTPTERGDEFTGLALALNNAQRTAVRMATAQAEDRNGFARFVATTSSRTLNLIEVQLGRLTELERKYGEDSRNAGVLRDLITVDHPGVAARRHLDNLQTLAGGHEEPYTEPKSLADLIHDARSETDEPERVDNKIKANVWVRPEAVNAVMHVVAALLDNALSFSHGSQVAVTSVSPVHGVAVEIEDMGTGMTEEEYAEANEALSEPPTFEAMAKNQDGRLGLFVVGHLARLYDLRVRLRMSDYGGTKAIVMLPHGVQCPEPEPRHGVGARVRPTGPTGAVPSGADAVRAEEPHAGPHADGPL</sequence>
<keyword evidence="7" id="KW-0472">Membrane</keyword>
<name>A0A1E7KQ37_9ACTN</name>
<evidence type="ECO:0000313" key="10">
    <source>
        <dbReference type="Proteomes" id="UP000176101"/>
    </source>
</evidence>
<dbReference type="SMART" id="SM00387">
    <property type="entry name" value="HATPase_c"/>
    <property type="match status" value="1"/>
</dbReference>
<keyword evidence="10" id="KW-1185">Reference proteome</keyword>
<feature type="transmembrane region" description="Helical" evidence="7">
    <location>
        <begin position="21"/>
        <end position="42"/>
    </location>
</feature>
<evidence type="ECO:0000259" key="8">
    <source>
        <dbReference type="PROSITE" id="PS50906"/>
    </source>
</evidence>
<evidence type="ECO:0000256" key="4">
    <source>
        <dbReference type="ARBA" id="ARBA00022679"/>
    </source>
</evidence>
<comment type="catalytic activity">
    <reaction evidence="1">
        <text>ATP + protein L-histidine = ADP + protein N-phospho-L-histidine.</text>
        <dbReference type="EC" id="2.7.13.3"/>
    </reaction>
</comment>
<keyword evidence="3" id="KW-0597">Phosphoprotein</keyword>
<dbReference type="SUPFAM" id="SSF55874">
    <property type="entry name" value="ATPase domain of HSP90 chaperone/DNA topoisomerase II/histidine kinase"/>
    <property type="match status" value="1"/>
</dbReference>
<dbReference type="EMBL" id="LJGU01000089">
    <property type="protein sequence ID" value="OEV06027.1"/>
    <property type="molecule type" value="Genomic_DNA"/>
</dbReference>
<evidence type="ECO:0000256" key="6">
    <source>
        <dbReference type="SAM" id="MobiDB-lite"/>
    </source>
</evidence>
<keyword evidence="7" id="KW-1133">Transmembrane helix</keyword>
<dbReference type="PANTHER" id="PTHR45436:SF5">
    <property type="entry name" value="SENSOR HISTIDINE KINASE TRCS"/>
    <property type="match status" value="1"/>
</dbReference>
<dbReference type="InterPro" id="IPR003594">
    <property type="entry name" value="HATPase_dom"/>
</dbReference>